<dbReference type="InterPro" id="IPR023198">
    <property type="entry name" value="PGP-like_dom2"/>
</dbReference>
<accession>X0TET5</accession>
<evidence type="ECO:0008006" key="2">
    <source>
        <dbReference type="Google" id="ProtNLM"/>
    </source>
</evidence>
<dbReference type="EMBL" id="BARS01010302">
    <property type="protein sequence ID" value="GAF92033.1"/>
    <property type="molecule type" value="Genomic_DNA"/>
</dbReference>
<sequence length="76" mass="8587">MLAGIRLIIYDLDGVLVDTSDAICLSFNAALEDAGEAPRSDEEIRAMIGVPLDEMYRRVLPPERWGIIEGCFKRYR</sequence>
<name>X0TET5_9ZZZZ</name>
<dbReference type="Gene3D" id="3.40.50.1000">
    <property type="entry name" value="HAD superfamily/HAD-like"/>
    <property type="match status" value="1"/>
</dbReference>
<dbReference type="SUPFAM" id="SSF56784">
    <property type="entry name" value="HAD-like"/>
    <property type="match status" value="1"/>
</dbReference>
<dbReference type="Pfam" id="PF13419">
    <property type="entry name" value="HAD_2"/>
    <property type="match status" value="1"/>
</dbReference>
<gene>
    <name evidence="1" type="ORF">S01H1_19136</name>
</gene>
<proteinExistence type="predicted"/>
<dbReference type="InterPro" id="IPR023214">
    <property type="entry name" value="HAD_sf"/>
</dbReference>
<comment type="caution">
    <text evidence="1">The sequence shown here is derived from an EMBL/GenBank/DDBJ whole genome shotgun (WGS) entry which is preliminary data.</text>
</comment>
<dbReference type="AlphaFoldDB" id="X0TET5"/>
<feature type="non-terminal residue" evidence="1">
    <location>
        <position position="76"/>
    </location>
</feature>
<dbReference type="InterPro" id="IPR041492">
    <property type="entry name" value="HAD_2"/>
</dbReference>
<protein>
    <recommendedName>
        <fullName evidence="2">HAD family hydrolase</fullName>
    </recommendedName>
</protein>
<reference evidence="1" key="1">
    <citation type="journal article" date="2014" name="Front. Microbiol.">
        <title>High frequency of phylogenetically diverse reductive dehalogenase-homologous genes in deep subseafloor sedimentary metagenomes.</title>
        <authorList>
            <person name="Kawai M."/>
            <person name="Futagami T."/>
            <person name="Toyoda A."/>
            <person name="Takaki Y."/>
            <person name="Nishi S."/>
            <person name="Hori S."/>
            <person name="Arai W."/>
            <person name="Tsubouchi T."/>
            <person name="Morono Y."/>
            <person name="Uchiyama I."/>
            <person name="Ito T."/>
            <person name="Fujiyama A."/>
            <person name="Inagaki F."/>
            <person name="Takami H."/>
        </authorList>
    </citation>
    <scope>NUCLEOTIDE SEQUENCE</scope>
    <source>
        <strain evidence="1">Expedition CK06-06</strain>
    </source>
</reference>
<dbReference type="InterPro" id="IPR036412">
    <property type="entry name" value="HAD-like_sf"/>
</dbReference>
<dbReference type="Gene3D" id="1.10.150.240">
    <property type="entry name" value="Putative phosphatase, domain 2"/>
    <property type="match status" value="1"/>
</dbReference>
<evidence type="ECO:0000313" key="1">
    <source>
        <dbReference type="EMBL" id="GAF92033.1"/>
    </source>
</evidence>
<organism evidence="1">
    <name type="scientific">marine sediment metagenome</name>
    <dbReference type="NCBI Taxonomy" id="412755"/>
    <lineage>
        <taxon>unclassified sequences</taxon>
        <taxon>metagenomes</taxon>
        <taxon>ecological metagenomes</taxon>
    </lineage>
</organism>